<feature type="compositionally biased region" description="Polar residues" evidence="3">
    <location>
        <begin position="377"/>
        <end position="394"/>
    </location>
</feature>
<sequence length="401" mass="44455">MTQIEHKNAKVLVTGVTGYVGSHVARQLLLHGYKVRGTLRNASDEEKLNKLRQQITDGLPDNLPEFEFVEADLLKEDCWPSAVAGCQYVCHVASPFPLQVPSDPDVIIKPAVEGTLAVLRAAAADGNVKRVVLTSSLAAIHDVKTLDGKQDPDKLYNEDDWVDPDKVEAYSQSKILAERAAHKFIEELPQEEGKKKLELVVINPSYVLGPILTDQYSSSVIAIKRLLDRSTPAVPKFSVAICDVRDVALAHVKALESPEHVGKRYLIVSDCKWMRDIARIVQKEFKPLGYYVPTMVVPNALVWLGSFVDRSTVLLVPRLGKEFKLDNKRMVEDLKITPTDVEKTINDTCYSLIEKGIIRATHKYKKTKQPSGEDVNAENNAQTAGDVPSQQAQPESAKVEA</sequence>
<dbReference type="CDD" id="cd05227">
    <property type="entry name" value="AR_SDR_e"/>
    <property type="match status" value="1"/>
</dbReference>
<evidence type="ECO:0000313" key="5">
    <source>
        <dbReference type="EMBL" id="MDE47518.1"/>
    </source>
</evidence>
<feature type="domain" description="NAD-dependent epimerase/dehydratase" evidence="4">
    <location>
        <begin position="11"/>
        <end position="264"/>
    </location>
</feature>
<keyword evidence="1" id="KW-0560">Oxidoreductase</keyword>
<evidence type="ECO:0000256" key="3">
    <source>
        <dbReference type="SAM" id="MobiDB-lite"/>
    </source>
</evidence>
<dbReference type="InterPro" id="IPR036291">
    <property type="entry name" value="NAD(P)-bd_dom_sf"/>
</dbReference>
<dbReference type="FunFam" id="3.40.50.720:FF:000336">
    <property type="entry name" value="Aldehyde reductase"/>
    <property type="match status" value="1"/>
</dbReference>
<dbReference type="Pfam" id="PF01370">
    <property type="entry name" value="Epimerase"/>
    <property type="match status" value="1"/>
</dbReference>
<name>A0A6G1SAU3_9ACAR</name>
<protein>
    <submittedName>
        <fullName evidence="5">Uncharacterized oxidoreductase C513.07</fullName>
    </submittedName>
</protein>
<dbReference type="AlphaFoldDB" id="A0A6G1SAU3"/>
<evidence type="ECO:0000256" key="2">
    <source>
        <dbReference type="ARBA" id="ARBA00023445"/>
    </source>
</evidence>
<feature type="region of interest" description="Disordered" evidence="3">
    <location>
        <begin position="364"/>
        <end position="401"/>
    </location>
</feature>
<comment type="similarity">
    <text evidence="2">Belongs to the NAD(P)-dependent epimerase/dehydratase family. Dihydroflavonol-4-reductase subfamily.</text>
</comment>
<gene>
    <name evidence="5" type="primary">SPAC513.07</name>
    <name evidence="5" type="ORF">g.18473</name>
</gene>
<organism evidence="5">
    <name type="scientific">Aceria tosichella</name>
    <name type="common">wheat curl mite</name>
    <dbReference type="NCBI Taxonomy" id="561515"/>
    <lineage>
        <taxon>Eukaryota</taxon>
        <taxon>Metazoa</taxon>
        <taxon>Ecdysozoa</taxon>
        <taxon>Arthropoda</taxon>
        <taxon>Chelicerata</taxon>
        <taxon>Arachnida</taxon>
        <taxon>Acari</taxon>
        <taxon>Acariformes</taxon>
        <taxon>Trombidiformes</taxon>
        <taxon>Prostigmata</taxon>
        <taxon>Eupodina</taxon>
        <taxon>Eriophyoidea</taxon>
        <taxon>Eriophyidae</taxon>
        <taxon>Eriophyinae</taxon>
        <taxon>Aceriini</taxon>
        <taxon>Aceria</taxon>
    </lineage>
</organism>
<dbReference type="InterPro" id="IPR050425">
    <property type="entry name" value="NAD(P)_dehydrat-like"/>
</dbReference>
<dbReference type="Gene3D" id="3.40.50.720">
    <property type="entry name" value="NAD(P)-binding Rossmann-like Domain"/>
    <property type="match status" value="1"/>
</dbReference>
<evidence type="ECO:0000259" key="4">
    <source>
        <dbReference type="Pfam" id="PF01370"/>
    </source>
</evidence>
<dbReference type="EMBL" id="GGYP01002747">
    <property type="protein sequence ID" value="MDE47518.1"/>
    <property type="molecule type" value="Transcribed_RNA"/>
</dbReference>
<evidence type="ECO:0000256" key="1">
    <source>
        <dbReference type="ARBA" id="ARBA00023002"/>
    </source>
</evidence>
<dbReference type="PANTHER" id="PTHR10366:SF564">
    <property type="entry name" value="STEROL-4-ALPHA-CARBOXYLATE 3-DEHYDROGENASE, DECARBOXYLATING"/>
    <property type="match status" value="1"/>
</dbReference>
<proteinExistence type="inferred from homology"/>
<reference evidence="5" key="1">
    <citation type="submission" date="2018-10" db="EMBL/GenBank/DDBJ databases">
        <title>Transcriptome assembly of Aceria tosichella (Wheat curl mite) Type 2.</title>
        <authorList>
            <person name="Scully E.D."/>
            <person name="Geib S.M."/>
            <person name="Palmer N.A."/>
            <person name="Gupta A.K."/>
            <person name="Sarath G."/>
            <person name="Tatineni S."/>
        </authorList>
    </citation>
    <scope>NUCLEOTIDE SEQUENCE</scope>
    <source>
        <strain evidence="5">LincolnNE</strain>
    </source>
</reference>
<accession>A0A6G1SAU3</accession>
<dbReference type="SUPFAM" id="SSF51735">
    <property type="entry name" value="NAD(P)-binding Rossmann-fold domains"/>
    <property type="match status" value="1"/>
</dbReference>
<dbReference type="InterPro" id="IPR001509">
    <property type="entry name" value="Epimerase_deHydtase"/>
</dbReference>
<dbReference type="PANTHER" id="PTHR10366">
    <property type="entry name" value="NAD DEPENDENT EPIMERASE/DEHYDRATASE"/>
    <property type="match status" value="1"/>
</dbReference>
<dbReference type="GO" id="GO:0016616">
    <property type="term" value="F:oxidoreductase activity, acting on the CH-OH group of donors, NAD or NADP as acceptor"/>
    <property type="evidence" value="ECO:0007669"/>
    <property type="project" value="TreeGrafter"/>
</dbReference>